<proteinExistence type="predicted"/>
<dbReference type="PANTHER" id="PTHR24421">
    <property type="entry name" value="NITRATE/NITRITE SENSOR PROTEIN NARX-RELATED"/>
    <property type="match status" value="1"/>
</dbReference>
<evidence type="ECO:0000256" key="1">
    <source>
        <dbReference type="ARBA" id="ARBA00000085"/>
    </source>
</evidence>
<evidence type="ECO:0000313" key="7">
    <source>
        <dbReference type="EMBL" id="CAB4537076.1"/>
    </source>
</evidence>
<evidence type="ECO:0000256" key="2">
    <source>
        <dbReference type="ARBA" id="ARBA00012438"/>
    </source>
</evidence>
<dbReference type="GO" id="GO:0000160">
    <property type="term" value="P:phosphorelay signal transduction system"/>
    <property type="evidence" value="ECO:0007669"/>
    <property type="project" value="UniProtKB-KW"/>
</dbReference>
<name>A0A6J6BDU2_9ZZZZ</name>
<dbReference type="EMBL" id="CAEZSG010000067">
    <property type="protein sequence ID" value="CAB4537076.1"/>
    <property type="molecule type" value="Genomic_DNA"/>
</dbReference>
<dbReference type="InterPro" id="IPR036890">
    <property type="entry name" value="HATPase_C_sf"/>
</dbReference>
<dbReference type="InterPro" id="IPR003594">
    <property type="entry name" value="HATPase_dom"/>
</dbReference>
<keyword evidence="3" id="KW-0808">Transferase</keyword>
<gene>
    <name evidence="7" type="ORF">UFOPK1413_00536</name>
</gene>
<dbReference type="SUPFAM" id="SSF55874">
    <property type="entry name" value="ATPase domain of HSP90 chaperone/DNA topoisomerase II/histidine kinase"/>
    <property type="match status" value="1"/>
</dbReference>
<reference evidence="7" key="1">
    <citation type="submission" date="2020-05" db="EMBL/GenBank/DDBJ databases">
        <authorList>
            <person name="Chiriac C."/>
            <person name="Salcher M."/>
            <person name="Ghai R."/>
            <person name="Kavagutti S V."/>
        </authorList>
    </citation>
    <scope>NUCLEOTIDE SEQUENCE</scope>
</reference>
<dbReference type="AlphaFoldDB" id="A0A6J6BDU2"/>
<accession>A0A6J6BDU2</accession>
<keyword evidence="5" id="KW-0472">Membrane</keyword>
<dbReference type="GO" id="GO:0004673">
    <property type="term" value="F:protein histidine kinase activity"/>
    <property type="evidence" value="ECO:0007669"/>
    <property type="project" value="UniProtKB-EC"/>
</dbReference>
<feature type="transmembrane region" description="Helical" evidence="5">
    <location>
        <begin position="6"/>
        <end position="26"/>
    </location>
</feature>
<dbReference type="Pfam" id="PF02518">
    <property type="entry name" value="HATPase_c"/>
    <property type="match status" value="1"/>
</dbReference>
<sequence>MGTWSPMDTLLTVVIVIAVSAAVYFYRQSRRVTESRSAVSLSATPSVGQTEAALRAAELADRLRIIHEHQAIVTRSLVQLLSRSESAAFLSIKDRPALKRHSRLLSETAKTALDDMRRAMDLAGQGFESVEEWPTLDSITNLFAEAEEQGIIVNLEEAGDRFVMSQSAELALFRIISEAIDNARIHGGIGTEVDVLMTWGPHGLSIAINDDGEHAATRRALKAGEKVPEGVTIESDQQALIEKNTGRGLLEMKSRAEAFDGIVHTQRVPGVGFTVTASFPMLRYATDPKYTTESGS</sequence>
<feature type="domain" description="Histidine kinase/HSP90-like ATPase" evidence="6">
    <location>
        <begin position="169"/>
        <end position="281"/>
    </location>
</feature>
<protein>
    <recommendedName>
        <fullName evidence="2">histidine kinase</fullName>
        <ecNumber evidence="2">2.7.13.3</ecNumber>
    </recommendedName>
</protein>
<evidence type="ECO:0000259" key="6">
    <source>
        <dbReference type="Pfam" id="PF02518"/>
    </source>
</evidence>
<comment type="catalytic activity">
    <reaction evidence="1">
        <text>ATP + protein L-histidine = ADP + protein N-phospho-L-histidine.</text>
        <dbReference type="EC" id="2.7.13.3"/>
    </reaction>
</comment>
<dbReference type="EC" id="2.7.13.3" evidence="2"/>
<keyword evidence="5" id="KW-0812">Transmembrane</keyword>
<organism evidence="7">
    <name type="scientific">freshwater metagenome</name>
    <dbReference type="NCBI Taxonomy" id="449393"/>
    <lineage>
        <taxon>unclassified sequences</taxon>
        <taxon>metagenomes</taxon>
        <taxon>ecological metagenomes</taxon>
    </lineage>
</organism>
<evidence type="ECO:0000256" key="3">
    <source>
        <dbReference type="ARBA" id="ARBA00022679"/>
    </source>
</evidence>
<keyword evidence="5" id="KW-1133">Transmembrane helix</keyword>
<dbReference type="Gene3D" id="3.30.565.10">
    <property type="entry name" value="Histidine kinase-like ATPase, C-terminal domain"/>
    <property type="match status" value="1"/>
</dbReference>
<dbReference type="InterPro" id="IPR050482">
    <property type="entry name" value="Sensor_HK_TwoCompSys"/>
</dbReference>
<keyword evidence="4" id="KW-0418">Kinase</keyword>
<dbReference type="PANTHER" id="PTHR24421:SF10">
    <property type="entry name" value="NITRATE_NITRITE SENSOR PROTEIN NARQ"/>
    <property type="match status" value="1"/>
</dbReference>
<evidence type="ECO:0000256" key="5">
    <source>
        <dbReference type="SAM" id="Phobius"/>
    </source>
</evidence>
<evidence type="ECO:0000256" key="4">
    <source>
        <dbReference type="ARBA" id="ARBA00022777"/>
    </source>
</evidence>